<gene>
    <name evidence="2" type="ORF">SAMN05216213_111107</name>
</gene>
<evidence type="ECO:0000313" key="3">
    <source>
        <dbReference type="Proteomes" id="UP000199460"/>
    </source>
</evidence>
<feature type="transmembrane region" description="Helical" evidence="1">
    <location>
        <begin position="169"/>
        <end position="187"/>
    </location>
</feature>
<dbReference type="Proteomes" id="UP000199460">
    <property type="component" value="Unassembled WGS sequence"/>
</dbReference>
<keyword evidence="1" id="KW-0812">Transmembrane</keyword>
<evidence type="ECO:0000313" key="2">
    <source>
        <dbReference type="EMBL" id="SDP99878.1"/>
    </source>
</evidence>
<keyword evidence="3" id="KW-1185">Reference proteome</keyword>
<accession>A0A1H0XAA6</accession>
<dbReference type="AlphaFoldDB" id="A0A1H0XAA6"/>
<feature type="transmembrane region" description="Helical" evidence="1">
    <location>
        <begin position="15"/>
        <end position="40"/>
    </location>
</feature>
<evidence type="ECO:0000256" key="1">
    <source>
        <dbReference type="SAM" id="Phobius"/>
    </source>
</evidence>
<keyword evidence="1" id="KW-1133">Transmembrane helix</keyword>
<dbReference type="RefSeq" id="WP_090432715.1">
    <property type="nucleotide sequence ID" value="NZ_FNJJ01000011.1"/>
</dbReference>
<proteinExistence type="predicted"/>
<feature type="transmembrane region" description="Helical" evidence="1">
    <location>
        <begin position="137"/>
        <end position="157"/>
    </location>
</feature>
<keyword evidence="1" id="KW-0472">Membrane</keyword>
<dbReference type="OrthoDB" id="7032789at2"/>
<organism evidence="2 3">
    <name type="scientific">Ectopseudomonas guguanensis</name>
    <dbReference type="NCBI Taxonomy" id="1198456"/>
    <lineage>
        <taxon>Bacteria</taxon>
        <taxon>Pseudomonadati</taxon>
        <taxon>Pseudomonadota</taxon>
        <taxon>Gammaproteobacteria</taxon>
        <taxon>Pseudomonadales</taxon>
        <taxon>Pseudomonadaceae</taxon>
        <taxon>Ectopseudomonas</taxon>
    </lineage>
</organism>
<protein>
    <submittedName>
        <fullName evidence="2">Uncharacterized protein</fullName>
    </submittedName>
</protein>
<reference evidence="3" key="1">
    <citation type="submission" date="2016-10" db="EMBL/GenBank/DDBJ databases">
        <authorList>
            <person name="Varghese N."/>
            <person name="Submissions S."/>
        </authorList>
    </citation>
    <scope>NUCLEOTIDE SEQUENCE [LARGE SCALE GENOMIC DNA]</scope>
    <source>
        <strain evidence="3">JCM 18416</strain>
    </source>
</reference>
<dbReference type="EMBL" id="FNJJ01000011">
    <property type="protein sequence ID" value="SDP99878.1"/>
    <property type="molecule type" value="Genomic_DNA"/>
</dbReference>
<dbReference type="GeneID" id="300082359"/>
<name>A0A1H0XAA6_9GAMM</name>
<sequence length="210" mass="23140">MDLLQQAQALIGSQYAPLFTAAVTVLSLFPKLIAPLLSAFEAHDKHFVRKPLERLKALRSSVAKNPDLSHYLETSIELEAFRIASGVTTSRSKMEFLLALDKDGNWTKPQLRSLCRHLEVPEGSDKPEVVIGGFEKFAAIWSAVAAMTIGVVGALYFTVSVYQFNVGDFIIGVSAFAASIAFGRFIVSDFISYRLARRAQATLARRQTAR</sequence>